<dbReference type="InterPro" id="IPR038983">
    <property type="entry name" value="C2CD5"/>
</dbReference>
<protein>
    <recommendedName>
        <fullName evidence="15">C2 domain-containing protein 5</fullName>
    </recommendedName>
</protein>
<evidence type="ECO:0000256" key="1">
    <source>
        <dbReference type="ARBA" id="ARBA00004156"/>
    </source>
</evidence>
<dbReference type="Gene3D" id="2.60.40.150">
    <property type="entry name" value="C2 domain"/>
    <property type="match status" value="1"/>
</dbReference>
<keyword evidence="19" id="KW-1185">Reference proteome</keyword>
<evidence type="ECO:0000256" key="3">
    <source>
        <dbReference type="ARBA" id="ARBA00004466"/>
    </source>
</evidence>
<dbReference type="InterPro" id="IPR000008">
    <property type="entry name" value="C2_dom"/>
</dbReference>
<evidence type="ECO:0000256" key="15">
    <source>
        <dbReference type="ARBA" id="ARBA00068078"/>
    </source>
</evidence>
<dbReference type="GO" id="GO:0005938">
    <property type="term" value="C:cell cortex"/>
    <property type="evidence" value="ECO:0007669"/>
    <property type="project" value="UniProtKB-SubCell"/>
</dbReference>
<proteinExistence type="predicted"/>
<dbReference type="GO" id="GO:0072659">
    <property type="term" value="P:protein localization to plasma membrane"/>
    <property type="evidence" value="ECO:0007669"/>
    <property type="project" value="TreeGrafter"/>
</dbReference>
<name>A0A8C6YYG5_NOTPE</name>
<evidence type="ECO:0000256" key="5">
    <source>
        <dbReference type="ARBA" id="ARBA00022448"/>
    </source>
</evidence>
<feature type="region of interest" description="Disordered" evidence="16">
    <location>
        <begin position="629"/>
        <end position="661"/>
    </location>
</feature>
<evidence type="ECO:0000256" key="2">
    <source>
        <dbReference type="ARBA" id="ARBA00004236"/>
    </source>
</evidence>
<dbReference type="Ensembl" id="ENSNPET00000005431.1">
    <property type="protein sequence ID" value="ENSNPEP00000005299.1"/>
    <property type="gene ID" value="ENSNPEG00000003973.1"/>
</dbReference>
<keyword evidence="7" id="KW-0963">Cytoplasm</keyword>
<dbReference type="AlphaFoldDB" id="A0A8C6YYG5"/>
<dbReference type="InterPro" id="IPR037785">
    <property type="entry name" value="C2_C2CD5"/>
</dbReference>
<dbReference type="GO" id="GO:0005544">
    <property type="term" value="F:calcium-dependent phospholipid binding"/>
    <property type="evidence" value="ECO:0007669"/>
    <property type="project" value="InterPro"/>
</dbReference>
<evidence type="ECO:0000256" key="9">
    <source>
        <dbReference type="ARBA" id="ARBA00022837"/>
    </source>
</evidence>
<evidence type="ECO:0000256" key="7">
    <source>
        <dbReference type="ARBA" id="ARBA00022490"/>
    </source>
</evidence>
<feature type="region of interest" description="Disordered" evidence="16">
    <location>
        <begin position="259"/>
        <end position="281"/>
    </location>
</feature>
<dbReference type="InterPro" id="IPR057815">
    <property type="entry name" value="C2CD5_C"/>
</dbReference>
<dbReference type="InterPro" id="IPR056431">
    <property type="entry name" value="C2CD5_YbjQ-rel_dom"/>
</dbReference>
<keyword evidence="9" id="KW-0106">Calcium</keyword>
<feature type="domain" description="C2" evidence="17">
    <location>
        <begin position="1"/>
        <end position="109"/>
    </location>
</feature>
<dbReference type="GO" id="GO:0065002">
    <property type="term" value="P:intracellular protein transmembrane transport"/>
    <property type="evidence" value="ECO:0007669"/>
    <property type="project" value="TreeGrafter"/>
</dbReference>
<dbReference type="InterPro" id="IPR035892">
    <property type="entry name" value="C2_domain_sf"/>
</dbReference>
<reference evidence="18" key="2">
    <citation type="submission" date="2025-09" db="UniProtKB">
        <authorList>
            <consortium name="Ensembl"/>
        </authorList>
    </citation>
    <scope>IDENTIFICATION</scope>
</reference>
<dbReference type="Proteomes" id="UP000694420">
    <property type="component" value="Unplaced"/>
</dbReference>
<evidence type="ECO:0000256" key="8">
    <source>
        <dbReference type="ARBA" id="ARBA00022723"/>
    </source>
</evidence>
<keyword evidence="6" id="KW-1003">Cell membrane</keyword>
<evidence type="ECO:0000256" key="10">
    <source>
        <dbReference type="ARBA" id="ARBA00022927"/>
    </source>
</evidence>
<dbReference type="GO" id="GO:0005509">
    <property type="term" value="F:calcium ion binding"/>
    <property type="evidence" value="ECO:0007669"/>
    <property type="project" value="UniProtKB-ARBA"/>
</dbReference>
<evidence type="ECO:0000256" key="4">
    <source>
        <dbReference type="ARBA" id="ARBA00004544"/>
    </source>
</evidence>
<dbReference type="GO" id="GO:0001726">
    <property type="term" value="C:ruffle"/>
    <property type="evidence" value="ECO:0007669"/>
    <property type="project" value="UniProtKB-SubCell"/>
</dbReference>
<reference evidence="18" key="1">
    <citation type="submission" date="2025-08" db="UniProtKB">
        <authorList>
            <consortium name="Ensembl"/>
        </authorList>
    </citation>
    <scope>IDENTIFICATION</scope>
</reference>
<keyword evidence="8" id="KW-0479">Metal-binding</keyword>
<keyword evidence="13" id="KW-0966">Cell projection</keyword>
<dbReference type="Pfam" id="PF23025">
    <property type="entry name" value="YbjQ_2"/>
    <property type="match status" value="3"/>
</dbReference>
<dbReference type="Pfam" id="PF23028">
    <property type="entry name" value="YbjQ_3"/>
    <property type="match status" value="1"/>
</dbReference>
<dbReference type="PANTHER" id="PTHR37412">
    <property type="entry name" value="C2 DOMAIN-CONTAINING PROTEIN 5"/>
    <property type="match status" value="1"/>
</dbReference>
<dbReference type="Pfam" id="PF23128">
    <property type="entry name" value="YbjQ_4"/>
    <property type="match status" value="1"/>
</dbReference>
<dbReference type="GO" id="GO:0030659">
    <property type="term" value="C:cytoplasmic vesicle membrane"/>
    <property type="evidence" value="ECO:0007669"/>
    <property type="project" value="UniProtKB-SubCell"/>
</dbReference>
<keyword evidence="14" id="KW-0968">Cytoplasmic vesicle</keyword>
<dbReference type="CDD" id="cd08688">
    <property type="entry name" value="C2_KIAA0528-like"/>
    <property type="match status" value="1"/>
</dbReference>
<evidence type="ECO:0000313" key="19">
    <source>
        <dbReference type="Proteomes" id="UP000694420"/>
    </source>
</evidence>
<gene>
    <name evidence="18" type="primary">C2CD5</name>
</gene>
<dbReference type="GO" id="GO:0005886">
    <property type="term" value="C:plasma membrane"/>
    <property type="evidence" value="ECO:0007669"/>
    <property type="project" value="UniProtKB-SubCell"/>
</dbReference>
<evidence type="ECO:0000313" key="18">
    <source>
        <dbReference type="Ensembl" id="ENSNPEP00000005299.1"/>
    </source>
</evidence>
<dbReference type="PROSITE" id="PS50004">
    <property type="entry name" value="C2"/>
    <property type="match status" value="1"/>
</dbReference>
<keyword evidence="11" id="KW-0446">Lipid-binding</keyword>
<evidence type="ECO:0000256" key="14">
    <source>
        <dbReference type="ARBA" id="ARBA00023329"/>
    </source>
</evidence>
<evidence type="ECO:0000256" key="12">
    <source>
        <dbReference type="ARBA" id="ARBA00023136"/>
    </source>
</evidence>
<dbReference type="PANTHER" id="PTHR37412:SF2">
    <property type="entry name" value="C2 DOMAIN-CONTAINING PROTEIN 5"/>
    <property type="match status" value="1"/>
</dbReference>
<dbReference type="GO" id="GO:0008286">
    <property type="term" value="P:insulin receptor signaling pathway"/>
    <property type="evidence" value="ECO:0007669"/>
    <property type="project" value="UniProtKB-ARBA"/>
</dbReference>
<evidence type="ECO:0000256" key="11">
    <source>
        <dbReference type="ARBA" id="ARBA00023121"/>
    </source>
</evidence>
<keyword evidence="10" id="KW-0653">Protein transport</keyword>
<keyword evidence="12" id="KW-0472">Membrane</keyword>
<dbReference type="SMART" id="SM00239">
    <property type="entry name" value="C2"/>
    <property type="match status" value="1"/>
</dbReference>
<sequence>MPGKLKVKIVAGRHLPVMDRASDLTDAFVEVKFGNTTFKTDVYPKSLNPQWNSEWFKFEVDDEELQDEPLQITVLDHDTYSANDAIGKVYIDIDPLLYSEAATVISGWFPIYDTIHGIRGEINVVVKVDLFNDLNRFRQSSCGVKFFCTTSIPKCYRAVIIHGFVEELVVNEDPEYQWIDRIRTPRASNEARQRLISLMSGELQRKIGLKVLEMRGNAVVGYLQCFDLEGESGLVVRAIGTACTLDKLSSTSASLPACNSPSKEMKESPLVHPPSHGCRSTHNSPIHTATGSRLTQNFSVSVPTLIYTGTRLLRLKSWGEAGHRHSGRQVQAGRQCRQEFPFFTLTAFPPGFLVHVGGVVSARSVKLLDRIHNPDEPETRDAWWAEIRQEIKSHAKALGCHAVVGYSESTSICEEVCILSASGTAAVLNPRFLQDGTVEGCLEQRIEETSPPGCGFCHIPYDELNMPFPAHLTYCYNCRKQKVPDVLFTTIDLPVEAIVIGKGCLIQARLCRLKKKAQAEANATSISNLLPFMEYEVHTQLMNKLKLRGMNALFGLRIQITVGENMLMGLASATGVYLAALPTPGGIQIAGKTPNDGSYEQHISHMQKKINDTIAKNKELYEINPPELPEEIIGSPIPEPRQRSRLLRSQSESSDEVTELDLSHGKKDAFVLEIDDTDAMEDVHSLLTDAPPPSGFYSCNTEIMPGINNWTPEIQMFTAVRVSRLSNVNLTNQALNKSFNDLCENLLKSLYFKLRSMVPCCLCHVNFTVALPEDELVQIAVTAVAITYDKNQALQANKAPTEKAQQRASTDNEEQLQFPLELCSDPLASQPFSPAKEALEGASSHTGIPAAQRATSVDYSSFADRCNSWIELIKLKAQTIRRGSIKTTASLDKASPLAEGPFRHRSVPSCANSTVTVVKMTPLSFLPGAKITKYLGIINMFFIRETTSLREEGGVSGFLHAFIAEVFAMVRAHVAALGGNAVVSYIMKQCVFMENPNKNQAQCLINVSGDAVIFVCESELEMLPTQPSAAVPQPTNSAGDVTT</sequence>
<accession>A0A8C6YYG5</accession>
<evidence type="ECO:0000256" key="16">
    <source>
        <dbReference type="SAM" id="MobiDB-lite"/>
    </source>
</evidence>
<comment type="subcellular location">
    <subcellularLocation>
        <location evidence="2">Cell membrane</location>
    </subcellularLocation>
    <subcellularLocation>
        <location evidence="3">Cell projection</location>
        <location evidence="3">Ruffle</location>
    </subcellularLocation>
    <subcellularLocation>
        <location evidence="4">Cytoplasm</location>
        <location evidence="4">Cell cortex</location>
    </subcellularLocation>
    <subcellularLocation>
        <location evidence="1">Cytoplasmic vesicle membrane</location>
    </subcellularLocation>
</comment>
<dbReference type="SUPFAM" id="SSF49562">
    <property type="entry name" value="C2 domain (Calcium/lipid-binding domain, CaLB)"/>
    <property type="match status" value="1"/>
</dbReference>
<dbReference type="InterPro" id="IPR056430">
    <property type="entry name" value="C2CD5_YbjQ-like_dom"/>
</dbReference>
<evidence type="ECO:0000259" key="17">
    <source>
        <dbReference type="PROSITE" id="PS50004"/>
    </source>
</evidence>
<organism evidence="18 19">
    <name type="scientific">Nothoprocta perdicaria</name>
    <name type="common">Chilean tinamou</name>
    <name type="synonym">Crypturus perdicarius</name>
    <dbReference type="NCBI Taxonomy" id="30464"/>
    <lineage>
        <taxon>Eukaryota</taxon>
        <taxon>Metazoa</taxon>
        <taxon>Chordata</taxon>
        <taxon>Craniata</taxon>
        <taxon>Vertebrata</taxon>
        <taxon>Euteleostomi</taxon>
        <taxon>Archelosauria</taxon>
        <taxon>Archosauria</taxon>
        <taxon>Dinosauria</taxon>
        <taxon>Saurischia</taxon>
        <taxon>Theropoda</taxon>
        <taxon>Coelurosauria</taxon>
        <taxon>Aves</taxon>
        <taxon>Palaeognathae</taxon>
        <taxon>Tinamiformes</taxon>
        <taxon>Tinamidae</taxon>
        <taxon>Nothoprocta</taxon>
    </lineage>
</organism>
<keyword evidence="5" id="KW-0813">Transport</keyword>
<dbReference type="Pfam" id="PF00168">
    <property type="entry name" value="C2"/>
    <property type="match status" value="1"/>
</dbReference>
<dbReference type="GO" id="GO:0090314">
    <property type="term" value="P:positive regulation of protein targeting to membrane"/>
    <property type="evidence" value="ECO:0007669"/>
    <property type="project" value="TreeGrafter"/>
</dbReference>
<dbReference type="GO" id="GO:0010828">
    <property type="term" value="P:positive regulation of D-glucose transmembrane transport"/>
    <property type="evidence" value="ECO:0007669"/>
    <property type="project" value="TreeGrafter"/>
</dbReference>
<evidence type="ECO:0000256" key="13">
    <source>
        <dbReference type="ARBA" id="ARBA00023273"/>
    </source>
</evidence>
<dbReference type="GO" id="GO:0031340">
    <property type="term" value="P:positive regulation of vesicle fusion"/>
    <property type="evidence" value="ECO:0007669"/>
    <property type="project" value="UniProtKB-ARBA"/>
</dbReference>
<dbReference type="FunFam" id="2.60.40.150:FF:000020">
    <property type="entry name" value="C2 calcium dependent domain containing 5"/>
    <property type="match status" value="1"/>
</dbReference>
<evidence type="ECO:0000256" key="6">
    <source>
        <dbReference type="ARBA" id="ARBA00022475"/>
    </source>
</evidence>